<sequence>MRFLIRYLEKKFLRYLAMGMFVASYFDDVFNQLDKKGVTEEIFYLIRKYPAYELWITGHSLGGALASLAAAKIVHSKAIPQERIKLVTFGQPRTGDSGFASGMASSLSFYNYRVTRARDLVVHVPPRVFQDYAHYRTEIFYDNDMKPGAKWIRCVGGDEDKNCANKYGHVLNNKSSLFI</sequence>
<reference evidence="2 3" key="1">
    <citation type="submission" date="2020-08" db="EMBL/GenBank/DDBJ databases">
        <authorList>
            <person name="Koutsovoulos G."/>
            <person name="Danchin GJ E."/>
        </authorList>
    </citation>
    <scope>NUCLEOTIDE SEQUENCE [LARGE SCALE GENOMIC DNA]</scope>
</reference>
<dbReference type="Gene3D" id="3.40.50.1820">
    <property type="entry name" value="alpha/beta hydrolase"/>
    <property type="match status" value="1"/>
</dbReference>
<dbReference type="GO" id="GO:0006629">
    <property type="term" value="P:lipid metabolic process"/>
    <property type="evidence" value="ECO:0007669"/>
    <property type="project" value="InterPro"/>
</dbReference>
<dbReference type="EMBL" id="CAJEWN010001687">
    <property type="protein sequence ID" value="CAD2199371.1"/>
    <property type="molecule type" value="Genomic_DNA"/>
</dbReference>
<evidence type="ECO:0000313" key="2">
    <source>
        <dbReference type="EMBL" id="CAD2199371.1"/>
    </source>
</evidence>
<dbReference type="InterPro" id="IPR002921">
    <property type="entry name" value="Fungal_lipase-type"/>
</dbReference>
<gene>
    <name evidence="2" type="ORF">MENT_LOCUS52751</name>
</gene>
<evidence type="ECO:0000259" key="1">
    <source>
        <dbReference type="Pfam" id="PF01764"/>
    </source>
</evidence>
<dbReference type="Proteomes" id="UP000580250">
    <property type="component" value="Unassembled WGS sequence"/>
</dbReference>
<dbReference type="AlphaFoldDB" id="A0A6V7XJD0"/>
<dbReference type="PANTHER" id="PTHR45908">
    <property type="entry name" value="PROTEIN CBG11750-RELATED"/>
    <property type="match status" value="1"/>
</dbReference>
<comment type="caution">
    <text evidence="2">The sequence shown here is derived from an EMBL/GenBank/DDBJ whole genome shotgun (WGS) entry which is preliminary data.</text>
</comment>
<accession>A0A6V7XJD0</accession>
<name>A0A6V7XJD0_MELEN</name>
<dbReference type="OrthoDB" id="5866690at2759"/>
<dbReference type="InterPro" id="IPR029058">
    <property type="entry name" value="AB_hydrolase_fold"/>
</dbReference>
<dbReference type="SUPFAM" id="SSF53474">
    <property type="entry name" value="alpha/beta-Hydrolases"/>
    <property type="match status" value="1"/>
</dbReference>
<feature type="domain" description="Fungal lipase-type" evidence="1">
    <location>
        <begin position="19"/>
        <end position="128"/>
    </location>
</feature>
<evidence type="ECO:0000313" key="3">
    <source>
        <dbReference type="Proteomes" id="UP000580250"/>
    </source>
</evidence>
<organism evidence="2 3">
    <name type="scientific">Meloidogyne enterolobii</name>
    <name type="common">Root-knot nematode worm</name>
    <name type="synonym">Meloidogyne mayaguensis</name>
    <dbReference type="NCBI Taxonomy" id="390850"/>
    <lineage>
        <taxon>Eukaryota</taxon>
        <taxon>Metazoa</taxon>
        <taxon>Ecdysozoa</taxon>
        <taxon>Nematoda</taxon>
        <taxon>Chromadorea</taxon>
        <taxon>Rhabditida</taxon>
        <taxon>Tylenchina</taxon>
        <taxon>Tylenchomorpha</taxon>
        <taxon>Tylenchoidea</taxon>
        <taxon>Meloidogynidae</taxon>
        <taxon>Meloidogyninae</taxon>
        <taxon>Meloidogyne</taxon>
    </lineage>
</organism>
<proteinExistence type="predicted"/>
<dbReference type="Pfam" id="PF01764">
    <property type="entry name" value="Lipase_3"/>
    <property type="match status" value="1"/>
</dbReference>
<protein>
    <recommendedName>
        <fullName evidence="1">Fungal lipase-type domain-containing protein</fullName>
    </recommendedName>
</protein>